<feature type="region of interest" description="Disordered" evidence="1">
    <location>
        <begin position="1"/>
        <end position="46"/>
    </location>
</feature>
<dbReference type="EMBL" id="KI630204">
    <property type="protein sequence ID" value="EYU45049.1"/>
    <property type="molecule type" value="Genomic_DNA"/>
</dbReference>
<feature type="domain" description="Aminotransferase-like plant mobile" evidence="2">
    <location>
        <begin position="150"/>
        <end position="295"/>
    </location>
</feature>
<sequence>MSDRGKVKASHDARHHKSSNFVDDDRHSDRMDIIGEGPSSHSVDDEFEYPDIDEHHLFDDEAVDEPIDDPINDVAEGNGVPVQGVGVTEPSHPWKLLKPAPGGPKIINMIPSFGSHIVFDIWMGKSRGVLKCQSPTDRDSLELLEQSGLYQLKDCTFAHHNSALISAFVERWQPDTNTFHMPFGEMSITLHDVSYIMGLHIDGKLPLAIGDRENAIRAASCCLSAPLSKVREWFGNKGPTYGEVVALYKDNDSAETRARRYILYLIGSTLIVDKSGGMFKPTYNPLIEDISKVDWVPFGVNVSLDVPKIIYHGKIRWLEIVEPYMPDRFLRQFGWKQIVIPASPLPPTAKTKRGRKHITYRVIYDREDENWDVPSVHELDYNHYGVDAVPAFQVAEEYMDWYLERTHPRVHPGDDRMQKRPPNPVPAIFNITRLAHPYFLDRPIRYS</sequence>
<name>A0A022RYB7_ERYGU</name>
<dbReference type="Pfam" id="PF10536">
    <property type="entry name" value="PMD"/>
    <property type="match status" value="1"/>
</dbReference>
<feature type="compositionally biased region" description="Basic and acidic residues" evidence="1">
    <location>
        <begin position="1"/>
        <end position="12"/>
    </location>
</feature>
<dbReference type="InterPro" id="IPR044824">
    <property type="entry name" value="MAIN-like"/>
</dbReference>
<reference evidence="3 4" key="1">
    <citation type="journal article" date="2013" name="Proc. Natl. Acad. Sci. U.S.A.">
        <title>Fine-scale variation in meiotic recombination in Mimulus inferred from population shotgun sequencing.</title>
        <authorList>
            <person name="Hellsten U."/>
            <person name="Wright K.M."/>
            <person name="Jenkins J."/>
            <person name="Shu S."/>
            <person name="Yuan Y."/>
            <person name="Wessler S.R."/>
            <person name="Schmutz J."/>
            <person name="Willis J.H."/>
            <person name="Rokhsar D.S."/>
        </authorList>
    </citation>
    <scope>NUCLEOTIDE SEQUENCE [LARGE SCALE GENOMIC DNA]</scope>
    <source>
        <strain evidence="4">cv. DUN x IM62</strain>
    </source>
</reference>
<dbReference type="InterPro" id="IPR019557">
    <property type="entry name" value="AminoTfrase-like_pln_mobile"/>
</dbReference>
<dbReference type="GO" id="GO:0010073">
    <property type="term" value="P:meristem maintenance"/>
    <property type="evidence" value="ECO:0007669"/>
    <property type="project" value="InterPro"/>
</dbReference>
<accession>A0A022RYB7</accession>
<evidence type="ECO:0000259" key="2">
    <source>
        <dbReference type="Pfam" id="PF10536"/>
    </source>
</evidence>
<dbReference type="Proteomes" id="UP000030748">
    <property type="component" value="Unassembled WGS sequence"/>
</dbReference>
<keyword evidence="4" id="KW-1185">Reference proteome</keyword>
<dbReference type="AlphaFoldDB" id="A0A022RYB7"/>
<protein>
    <recommendedName>
        <fullName evidence="2">Aminotransferase-like plant mobile domain-containing protein</fullName>
    </recommendedName>
</protein>
<gene>
    <name evidence="3" type="ORF">MIMGU_mgv1a027055mg</name>
</gene>
<proteinExistence type="predicted"/>
<dbReference type="PANTHER" id="PTHR46033">
    <property type="entry name" value="PROTEIN MAIN-LIKE 2"/>
    <property type="match status" value="1"/>
</dbReference>
<organism evidence="3 4">
    <name type="scientific">Erythranthe guttata</name>
    <name type="common">Yellow monkey flower</name>
    <name type="synonym">Mimulus guttatus</name>
    <dbReference type="NCBI Taxonomy" id="4155"/>
    <lineage>
        <taxon>Eukaryota</taxon>
        <taxon>Viridiplantae</taxon>
        <taxon>Streptophyta</taxon>
        <taxon>Embryophyta</taxon>
        <taxon>Tracheophyta</taxon>
        <taxon>Spermatophyta</taxon>
        <taxon>Magnoliopsida</taxon>
        <taxon>eudicotyledons</taxon>
        <taxon>Gunneridae</taxon>
        <taxon>Pentapetalae</taxon>
        <taxon>asterids</taxon>
        <taxon>lamiids</taxon>
        <taxon>Lamiales</taxon>
        <taxon>Phrymaceae</taxon>
        <taxon>Erythranthe</taxon>
    </lineage>
</organism>
<evidence type="ECO:0000256" key="1">
    <source>
        <dbReference type="SAM" id="MobiDB-lite"/>
    </source>
</evidence>
<evidence type="ECO:0000313" key="4">
    <source>
        <dbReference type="Proteomes" id="UP000030748"/>
    </source>
</evidence>
<dbReference type="PANTHER" id="PTHR46033:SF8">
    <property type="entry name" value="PROTEIN MAINTENANCE OF MERISTEMS-LIKE"/>
    <property type="match status" value="1"/>
</dbReference>
<dbReference type="STRING" id="4155.A0A022RYB7"/>
<evidence type="ECO:0000313" key="3">
    <source>
        <dbReference type="EMBL" id="EYU45049.1"/>
    </source>
</evidence>
<feature type="compositionally biased region" description="Basic and acidic residues" evidence="1">
    <location>
        <begin position="23"/>
        <end position="33"/>
    </location>
</feature>